<dbReference type="SUPFAM" id="SSF53187">
    <property type="entry name" value="Zn-dependent exopeptidases"/>
    <property type="match status" value="1"/>
</dbReference>
<keyword evidence="2" id="KW-0464">Manganese</keyword>
<dbReference type="InterPro" id="IPR036264">
    <property type="entry name" value="Bact_exopeptidase_dim_dom"/>
</dbReference>
<evidence type="ECO:0000256" key="2">
    <source>
        <dbReference type="PIRSR" id="PIRSR005962-1"/>
    </source>
</evidence>
<proteinExistence type="predicted"/>
<evidence type="ECO:0000259" key="3">
    <source>
        <dbReference type="Pfam" id="PF07687"/>
    </source>
</evidence>
<feature type="binding site" evidence="2">
    <location>
        <position position="137"/>
    </location>
    <ligand>
        <name>Mn(2+)</name>
        <dbReference type="ChEBI" id="CHEBI:29035"/>
        <label>2</label>
    </ligand>
</feature>
<gene>
    <name evidence="4" type="ORF">BLA18109_02197</name>
</gene>
<dbReference type="Proteomes" id="UP000494260">
    <property type="component" value="Unassembled WGS sequence"/>
</dbReference>
<feature type="binding site" evidence="2">
    <location>
        <position position="163"/>
    </location>
    <ligand>
        <name>Mn(2+)</name>
        <dbReference type="ChEBI" id="CHEBI:29035"/>
        <label>2</label>
    </ligand>
</feature>
<evidence type="ECO:0000313" key="5">
    <source>
        <dbReference type="Proteomes" id="UP000494260"/>
    </source>
</evidence>
<dbReference type="GO" id="GO:0016787">
    <property type="term" value="F:hydrolase activity"/>
    <property type="evidence" value="ECO:0007669"/>
    <property type="project" value="UniProtKB-KW"/>
</dbReference>
<feature type="domain" description="Peptidase M20 dimerisation" evidence="3">
    <location>
        <begin position="188"/>
        <end position="273"/>
    </location>
</feature>
<evidence type="ECO:0000256" key="1">
    <source>
        <dbReference type="ARBA" id="ARBA00022801"/>
    </source>
</evidence>
<reference evidence="4 5" key="1">
    <citation type="submission" date="2019-09" db="EMBL/GenBank/DDBJ databases">
        <authorList>
            <person name="Depoorter E."/>
        </authorList>
    </citation>
    <scope>NUCLEOTIDE SEQUENCE [LARGE SCALE GENOMIC DNA]</scope>
    <source>
        <strain evidence="4">R-18109</strain>
    </source>
</reference>
<dbReference type="Pfam" id="PF01546">
    <property type="entry name" value="Peptidase_M20"/>
    <property type="match status" value="1"/>
</dbReference>
<dbReference type="AlphaFoldDB" id="A0A6P2UCJ3"/>
<protein>
    <submittedName>
        <fullName evidence="4">Amidohydrolase</fullName>
    </submittedName>
</protein>
<dbReference type="Pfam" id="PF07687">
    <property type="entry name" value="M20_dimer"/>
    <property type="match status" value="1"/>
</dbReference>
<dbReference type="Gene3D" id="3.30.70.360">
    <property type="match status" value="1"/>
</dbReference>
<dbReference type="PANTHER" id="PTHR11014:SF63">
    <property type="entry name" value="METALLOPEPTIDASE, PUTATIVE (AFU_ORTHOLOGUE AFUA_6G09600)-RELATED"/>
    <property type="match status" value="1"/>
</dbReference>
<dbReference type="InterPro" id="IPR011650">
    <property type="entry name" value="Peptidase_M20_dimer"/>
</dbReference>
<sequence>MHPLLNTLHEDAASLTQLRRDIHAHPELGYEEVRTAGIVARTLRDAGLDVVTSVAGTGVVGTLRAGSGTQSIGLTADMDALPMRERNVFAHRSRHDGKMHGCGHDGHTAMLLGAARHLARTRRFDGTVHFIFRPAEEGGAGALRMLDEGLLEHFPCDAIFGMHNVATLPEGAIGTRVGAITACTTVIDIEVTGKGAHAARPHLAIDPVTVAAQIVLVATALPTQVGSPDEPIVLSITQIAGGDSPTVIPESVRMRGTLRTFSLDATHAAKLRLASRVDGICAAYGARATVRFDDGYPPTVCSPAETALAVEVGRALLGQDAVFADIAPTMAGDDFAYLLQRRPGAFLFIGNGNGEHRGEADGMGPCIVHNPWFDFNDALLPVGAGYWVALVERYLASPATVRA</sequence>
<organism evidence="4 5">
    <name type="scientific">Burkholderia lata (strain ATCC 17760 / DSM 23089 / LMG 22485 / NCIMB 9086 / R18194 / 383)</name>
    <dbReference type="NCBI Taxonomy" id="482957"/>
    <lineage>
        <taxon>Bacteria</taxon>
        <taxon>Pseudomonadati</taxon>
        <taxon>Pseudomonadota</taxon>
        <taxon>Betaproteobacteria</taxon>
        <taxon>Burkholderiales</taxon>
        <taxon>Burkholderiaceae</taxon>
        <taxon>Burkholderia</taxon>
        <taxon>Burkholderia cepacia complex</taxon>
    </lineage>
</organism>
<accession>A0A6P2UCJ3</accession>
<feature type="binding site" evidence="2">
    <location>
        <position position="369"/>
    </location>
    <ligand>
        <name>Mn(2+)</name>
        <dbReference type="ChEBI" id="CHEBI:29035"/>
        <label>2</label>
    </ligand>
</feature>
<dbReference type="GO" id="GO:0046872">
    <property type="term" value="F:metal ion binding"/>
    <property type="evidence" value="ECO:0007669"/>
    <property type="project" value="UniProtKB-KW"/>
</dbReference>
<dbReference type="PANTHER" id="PTHR11014">
    <property type="entry name" value="PEPTIDASE M20 FAMILY MEMBER"/>
    <property type="match status" value="1"/>
</dbReference>
<feature type="binding site" evidence="2">
    <location>
        <position position="102"/>
    </location>
    <ligand>
        <name>Mn(2+)</name>
        <dbReference type="ChEBI" id="CHEBI:29035"/>
        <label>2</label>
    </ligand>
</feature>
<dbReference type="CDD" id="cd05666">
    <property type="entry name" value="M20_Acy1-like"/>
    <property type="match status" value="1"/>
</dbReference>
<comment type="cofactor">
    <cofactor evidence="2">
        <name>Mn(2+)</name>
        <dbReference type="ChEBI" id="CHEBI:29035"/>
    </cofactor>
    <text evidence="2">The Mn(2+) ion enhances activity.</text>
</comment>
<dbReference type="Gene3D" id="3.40.630.10">
    <property type="entry name" value="Zn peptidases"/>
    <property type="match status" value="1"/>
</dbReference>
<dbReference type="PIRSF" id="PIRSF005962">
    <property type="entry name" value="Pept_M20D_amidohydro"/>
    <property type="match status" value="1"/>
</dbReference>
<dbReference type="NCBIfam" id="TIGR01891">
    <property type="entry name" value="amidohydrolases"/>
    <property type="match status" value="1"/>
</dbReference>
<evidence type="ECO:0000313" key="4">
    <source>
        <dbReference type="EMBL" id="VWC67059.1"/>
    </source>
</evidence>
<dbReference type="RefSeq" id="WP_174950536.1">
    <property type="nucleotide sequence ID" value="NZ_CABVQH010000006.1"/>
</dbReference>
<dbReference type="InterPro" id="IPR017439">
    <property type="entry name" value="Amidohydrolase"/>
</dbReference>
<keyword evidence="1 4" id="KW-0378">Hydrolase</keyword>
<dbReference type="InterPro" id="IPR002933">
    <property type="entry name" value="Peptidase_M20"/>
</dbReference>
<name>A0A6P2UCJ3_BURL3</name>
<dbReference type="SUPFAM" id="SSF55031">
    <property type="entry name" value="Bacterial exopeptidase dimerisation domain"/>
    <property type="match status" value="1"/>
</dbReference>
<feature type="binding site" evidence="2">
    <location>
        <position position="104"/>
    </location>
    <ligand>
        <name>Mn(2+)</name>
        <dbReference type="ChEBI" id="CHEBI:29035"/>
        <label>2</label>
    </ligand>
</feature>
<keyword evidence="2" id="KW-0479">Metal-binding</keyword>
<dbReference type="EMBL" id="CABVQH010000006">
    <property type="protein sequence ID" value="VWC67059.1"/>
    <property type="molecule type" value="Genomic_DNA"/>
</dbReference>